<dbReference type="GO" id="GO:0016874">
    <property type="term" value="F:ligase activity"/>
    <property type="evidence" value="ECO:0007669"/>
    <property type="project" value="UniProtKB-KW"/>
</dbReference>
<dbReference type="EMBL" id="MN988488">
    <property type="protein sequence ID" value="QIG68297.1"/>
    <property type="molecule type" value="Genomic_DNA"/>
</dbReference>
<dbReference type="SUPFAM" id="SSF56091">
    <property type="entry name" value="DNA ligase/mRNA capping enzyme, catalytic domain"/>
    <property type="match status" value="1"/>
</dbReference>
<sequence>MGTEAIELAQPKYRPDKMVYPAAVSLKLDGVPGRFIGNRLPLTRQNEDIKSVAHIQNFIVQHLPSAVGIVGELYDPTLKFKVISGQVRDTKQQHPNLVLHAFDLFVPDNPAALWGQRTEALRLILEDVAGKLGKHPNDLPVVRIPQIIVNNEDEARDAHDALMAANPDAEGTILASLSRTFQPGQRLWTLQKNKPEPTMDIEIIGFQEAISEEGQPLGRVGRLIGLLNKIKPDGTQEYAQIGIGPGRLTHKEAKALWIEYKAGTYRRRIAEVKYMKDDSYDALRQPTFQHWRPDKSEADVLDAA</sequence>
<dbReference type="Proteomes" id="UP000612125">
    <property type="component" value="Segment"/>
</dbReference>
<dbReference type="Gene3D" id="3.30.470.30">
    <property type="entry name" value="DNA ligase/mRNA capping enzyme"/>
    <property type="match status" value="1"/>
</dbReference>
<protein>
    <submittedName>
        <fullName evidence="1">ATP-dependent DNA ligase protein</fullName>
    </submittedName>
</protein>
<keyword evidence="2" id="KW-1185">Reference proteome</keyword>
<reference evidence="1 2" key="1">
    <citation type="submission" date="2020-01" db="EMBL/GenBank/DDBJ databases">
        <title>Patterns of diversity and host range of bacteriophage communities associated with bean-nodulatin bacteria.</title>
        <authorList>
            <person name="Vann Cauwenberghe J."/>
            <person name="Santamaria R.I."/>
            <person name="Bustos P."/>
            <person name="Juarez S."/>
            <person name="Gonzalez V."/>
        </authorList>
    </citation>
    <scope>NUCLEOTIDE SEQUENCE [LARGE SCALE GENOMIC DNA]</scope>
    <source>
        <strain evidence="2">RHph</strain>
    </source>
</reference>
<name>A0A7S5QYE9_9CAUD</name>
<evidence type="ECO:0000313" key="1">
    <source>
        <dbReference type="EMBL" id="QIG68297.1"/>
    </source>
</evidence>
<dbReference type="Gene3D" id="3.30.1490.70">
    <property type="match status" value="1"/>
</dbReference>
<dbReference type="Gene3D" id="2.40.50.140">
    <property type="entry name" value="Nucleic acid-binding proteins"/>
    <property type="match status" value="1"/>
</dbReference>
<proteinExistence type="predicted"/>
<gene>
    <name evidence="1" type="ORF">EVB57_020</name>
</gene>
<keyword evidence="1" id="KW-0436">Ligase</keyword>
<organism evidence="1 2">
    <name type="scientific">Rhizobium phage RHph_Y1_20</name>
    <dbReference type="NCBI Taxonomy" id="2509571"/>
    <lineage>
        <taxon>Viruses</taxon>
        <taxon>Duplodnaviria</taxon>
        <taxon>Heunggongvirae</taxon>
        <taxon>Uroviricota</taxon>
        <taxon>Caudoviricetes</taxon>
        <taxon>Autographivirales</taxon>
        <taxon>Dunnvirinae</taxon>
        <taxon>Tepoztlanvirus</taxon>
        <taxon>Tepoztlanvirus RHphY120</taxon>
    </lineage>
</organism>
<evidence type="ECO:0000313" key="2">
    <source>
        <dbReference type="Proteomes" id="UP000612125"/>
    </source>
</evidence>
<accession>A0A7S5QYE9</accession>
<dbReference type="InterPro" id="IPR012340">
    <property type="entry name" value="NA-bd_OB-fold"/>
</dbReference>